<name>A0A9J6BH67_POLVA</name>
<feature type="signal peptide" evidence="1">
    <location>
        <begin position="1"/>
        <end position="16"/>
    </location>
</feature>
<evidence type="ECO:0000313" key="3">
    <source>
        <dbReference type="Proteomes" id="UP001107558"/>
    </source>
</evidence>
<comment type="caution">
    <text evidence="2">The sequence shown here is derived from an EMBL/GenBank/DDBJ whole genome shotgun (WGS) entry which is preliminary data.</text>
</comment>
<dbReference type="Pfam" id="PF15955">
    <property type="entry name" value="Cuticle_4"/>
    <property type="match status" value="1"/>
</dbReference>
<dbReference type="PANTHER" id="PTHR12336:SF0">
    <property type="entry name" value="ADULT CUTICLE PROTEIN 1-RELATED"/>
    <property type="match status" value="1"/>
</dbReference>
<sequence>MKFAVVFAAIFACASAGVVPYAAWPYAASWDHTAPLGSPITQYSSGHAAHIVATPTAHLVAAPAVSYAAHIAAPYVAASPYVAHVPAVVAHAPVAKVIAPAAASYTAATRGAVHTAPLEGHAVSQTSLNLASAPGTL</sequence>
<keyword evidence="3" id="KW-1185">Reference proteome</keyword>
<protein>
    <recommendedName>
        <fullName evidence="4">Cuticle protein</fullName>
    </recommendedName>
</protein>
<proteinExistence type="predicted"/>
<dbReference type="OrthoDB" id="7741199at2759"/>
<evidence type="ECO:0000313" key="2">
    <source>
        <dbReference type="EMBL" id="KAG5669008.1"/>
    </source>
</evidence>
<accession>A0A9J6BH67</accession>
<gene>
    <name evidence="2" type="ORF">PVAND_016911</name>
</gene>
<dbReference type="AlphaFoldDB" id="A0A9J6BH67"/>
<evidence type="ECO:0000256" key="1">
    <source>
        <dbReference type="SAM" id="SignalP"/>
    </source>
</evidence>
<dbReference type="Proteomes" id="UP001107558">
    <property type="component" value="Chromosome 4"/>
</dbReference>
<dbReference type="EMBL" id="JADBJN010000004">
    <property type="protein sequence ID" value="KAG5669008.1"/>
    <property type="molecule type" value="Genomic_DNA"/>
</dbReference>
<dbReference type="InterPro" id="IPR031874">
    <property type="entry name" value="Cuticle_Acp1"/>
</dbReference>
<reference evidence="2" key="1">
    <citation type="submission" date="2021-03" db="EMBL/GenBank/DDBJ databases">
        <title>Chromosome level genome of the anhydrobiotic midge Polypedilum vanderplanki.</title>
        <authorList>
            <person name="Yoshida Y."/>
            <person name="Kikawada T."/>
            <person name="Gusev O."/>
        </authorList>
    </citation>
    <scope>NUCLEOTIDE SEQUENCE</scope>
    <source>
        <strain evidence="2">NIAS01</strain>
        <tissue evidence="2">Whole body or cell culture</tissue>
    </source>
</reference>
<evidence type="ECO:0008006" key="4">
    <source>
        <dbReference type="Google" id="ProtNLM"/>
    </source>
</evidence>
<feature type="chain" id="PRO_5039938970" description="Cuticle protein" evidence="1">
    <location>
        <begin position="17"/>
        <end position="137"/>
    </location>
</feature>
<keyword evidence="1" id="KW-0732">Signal</keyword>
<dbReference type="PANTHER" id="PTHR12336">
    <property type="entry name" value="ADULT CUTICLE PROTEIN 1-RELATED"/>
    <property type="match status" value="1"/>
</dbReference>
<organism evidence="2 3">
    <name type="scientific">Polypedilum vanderplanki</name>
    <name type="common">Sleeping chironomid midge</name>
    <dbReference type="NCBI Taxonomy" id="319348"/>
    <lineage>
        <taxon>Eukaryota</taxon>
        <taxon>Metazoa</taxon>
        <taxon>Ecdysozoa</taxon>
        <taxon>Arthropoda</taxon>
        <taxon>Hexapoda</taxon>
        <taxon>Insecta</taxon>
        <taxon>Pterygota</taxon>
        <taxon>Neoptera</taxon>
        <taxon>Endopterygota</taxon>
        <taxon>Diptera</taxon>
        <taxon>Nematocera</taxon>
        <taxon>Chironomoidea</taxon>
        <taxon>Chironomidae</taxon>
        <taxon>Chironominae</taxon>
        <taxon>Polypedilum</taxon>
        <taxon>Polypedilum</taxon>
    </lineage>
</organism>